<name>A0ABD1C1X0_CARAN</name>
<accession>A0ABD1C1X0</accession>
<dbReference type="GO" id="GO:0043565">
    <property type="term" value="F:sequence-specific DNA binding"/>
    <property type="evidence" value="ECO:0007669"/>
    <property type="project" value="UniProtKB-ARBA"/>
</dbReference>
<reference evidence="10 11" key="1">
    <citation type="submission" date="2024-04" db="EMBL/GenBank/DDBJ databases">
        <title>Genome assembly C_amara_ONT_v2.</title>
        <authorList>
            <person name="Yant L."/>
            <person name="Moore C."/>
            <person name="Slenker M."/>
        </authorList>
    </citation>
    <scope>NUCLEOTIDE SEQUENCE [LARGE SCALE GENOMIC DNA]</scope>
    <source>
        <tissue evidence="10">Leaf</tissue>
    </source>
</reference>
<dbReference type="InterPro" id="IPR044653">
    <property type="entry name" value="AZF1/2/3-like"/>
</dbReference>
<dbReference type="Pfam" id="PF13912">
    <property type="entry name" value="zf-C2H2_6"/>
    <property type="match status" value="1"/>
</dbReference>
<dbReference type="Proteomes" id="UP001558713">
    <property type="component" value="Unassembled WGS sequence"/>
</dbReference>
<organism evidence="10 11">
    <name type="scientific">Cardamine amara subsp. amara</name>
    <dbReference type="NCBI Taxonomy" id="228776"/>
    <lineage>
        <taxon>Eukaryota</taxon>
        <taxon>Viridiplantae</taxon>
        <taxon>Streptophyta</taxon>
        <taxon>Embryophyta</taxon>
        <taxon>Tracheophyta</taxon>
        <taxon>Spermatophyta</taxon>
        <taxon>Magnoliopsida</taxon>
        <taxon>eudicotyledons</taxon>
        <taxon>Gunneridae</taxon>
        <taxon>Pentapetalae</taxon>
        <taxon>rosids</taxon>
        <taxon>malvids</taxon>
        <taxon>Brassicales</taxon>
        <taxon>Brassicaceae</taxon>
        <taxon>Cardamineae</taxon>
        <taxon>Cardamine</taxon>
    </lineage>
</organism>
<dbReference type="EMBL" id="JBANAX010000074">
    <property type="protein sequence ID" value="KAL1223440.1"/>
    <property type="molecule type" value="Genomic_DNA"/>
</dbReference>
<feature type="region of interest" description="Disordered" evidence="8">
    <location>
        <begin position="305"/>
        <end position="333"/>
    </location>
</feature>
<evidence type="ECO:0000256" key="1">
    <source>
        <dbReference type="ARBA" id="ARBA00022723"/>
    </source>
</evidence>
<evidence type="ECO:0000256" key="2">
    <source>
        <dbReference type="ARBA" id="ARBA00022737"/>
    </source>
</evidence>
<keyword evidence="4" id="KW-0862">Zinc</keyword>
<dbReference type="SUPFAM" id="SSF57667">
    <property type="entry name" value="beta-beta-alpha zinc fingers"/>
    <property type="match status" value="1"/>
</dbReference>
<dbReference type="GO" id="GO:0008270">
    <property type="term" value="F:zinc ion binding"/>
    <property type="evidence" value="ECO:0007669"/>
    <property type="project" value="UniProtKB-KW"/>
</dbReference>
<proteinExistence type="predicted"/>
<dbReference type="PANTHER" id="PTHR45988:SF18">
    <property type="entry name" value="C2H2-TYPE ZINC FINGER FAMILY PROTEIN"/>
    <property type="match status" value="1"/>
</dbReference>
<keyword evidence="2" id="KW-0677">Repeat</keyword>
<keyword evidence="3 7" id="KW-0863">Zinc-finger</keyword>
<sequence>MSQRLHICRICGKKFATPKGLCGHQRIHSGSQRIWGFKESRVCSVSVSFMTEIEKHEVIKAAMNLVMLSQGVYDFADFMDLEFFQSGLEKLSTCSDVIAQALASYLRSKLKKKSQSRRKSRYKCKICGKSFVSSKVLGGHQTLHRSIKGRLERKMEYIDDDDSLYDSSEAKKIVSQSASFGVSQEEKMLLSVKPKLDFSKRLSHLGFNKSSSCSKTRFGALHSPTDAKKIVSEPPSFEVSQEEKILHFVESDKCSSFSKTRFSPLPSPPEAEKVVPEPPSFEISEDEKMLHSVEPKLDCTKLLSHSGFDKSSSGSKTRFGALPSPPEAKKNALQITTIKL</sequence>
<evidence type="ECO:0000256" key="3">
    <source>
        <dbReference type="ARBA" id="ARBA00022771"/>
    </source>
</evidence>
<evidence type="ECO:0000256" key="5">
    <source>
        <dbReference type="ARBA" id="ARBA00023015"/>
    </source>
</evidence>
<dbReference type="InterPro" id="IPR036236">
    <property type="entry name" value="Znf_C2H2_sf"/>
</dbReference>
<feature type="region of interest" description="Disordered" evidence="8">
    <location>
        <begin position="259"/>
        <end position="287"/>
    </location>
</feature>
<keyword evidence="6" id="KW-0804">Transcription</keyword>
<dbReference type="PROSITE" id="PS50157">
    <property type="entry name" value="ZINC_FINGER_C2H2_2"/>
    <property type="match status" value="2"/>
</dbReference>
<evidence type="ECO:0000259" key="9">
    <source>
        <dbReference type="PROSITE" id="PS50157"/>
    </source>
</evidence>
<dbReference type="PANTHER" id="PTHR45988">
    <property type="entry name" value="C2H2 TYPE ZINC FINGER TRANSCRIPTION FACTOR FAMILY-RELATED"/>
    <property type="match status" value="1"/>
</dbReference>
<evidence type="ECO:0000313" key="11">
    <source>
        <dbReference type="Proteomes" id="UP001558713"/>
    </source>
</evidence>
<dbReference type="SMART" id="SM00355">
    <property type="entry name" value="ZnF_C2H2"/>
    <property type="match status" value="2"/>
</dbReference>
<evidence type="ECO:0000256" key="8">
    <source>
        <dbReference type="SAM" id="MobiDB-lite"/>
    </source>
</evidence>
<protein>
    <recommendedName>
        <fullName evidence="9">C2H2-type domain-containing protein</fullName>
    </recommendedName>
</protein>
<comment type="caution">
    <text evidence="10">The sequence shown here is derived from an EMBL/GenBank/DDBJ whole genome shotgun (WGS) entry which is preliminary data.</text>
</comment>
<evidence type="ECO:0000256" key="4">
    <source>
        <dbReference type="ARBA" id="ARBA00022833"/>
    </source>
</evidence>
<dbReference type="PROSITE" id="PS00028">
    <property type="entry name" value="ZINC_FINGER_C2H2_1"/>
    <property type="match status" value="2"/>
</dbReference>
<feature type="domain" description="C2H2-type" evidence="9">
    <location>
        <begin position="6"/>
        <end position="33"/>
    </location>
</feature>
<evidence type="ECO:0000256" key="6">
    <source>
        <dbReference type="ARBA" id="ARBA00023163"/>
    </source>
</evidence>
<evidence type="ECO:0000313" key="10">
    <source>
        <dbReference type="EMBL" id="KAL1223440.1"/>
    </source>
</evidence>
<dbReference type="AlphaFoldDB" id="A0ABD1C1X0"/>
<feature type="compositionally biased region" description="Low complexity" evidence="8">
    <location>
        <begin position="305"/>
        <end position="316"/>
    </location>
</feature>
<keyword evidence="5" id="KW-0805">Transcription regulation</keyword>
<gene>
    <name evidence="10" type="ORF">V5N11_003499</name>
</gene>
<dbReference type="InterPro" id="IPR013087">
    <property type="entry name" value="Znf_C2H2_type"/>
</dbReference>
<keyword evidence="11" id="KW-1185">Reference proteome</keyword>
<keyword evidence="1" id="KW-0479">Metal-binding</keyword>
<feature type="domain" description="C2H2-type" evidence="9">
    <location>
        <begin position="122"/>
        <end position="149"/>
    </location>
</feature>
<dbReference type="Gene3D" id="3.30.160.60">
    <property type="entry name" value="Classic Zinc Finger"/>
    <property type="match status" value="2"/>
</dbReference>
<evidence type="ECO:0000256" key="7">
    <source>
        <dbReference type="PROSITE-ProRule" id="PRU00042"/>
    </source>
</evidence>
<dbReference type="Pfam" id="PF00096">
    <property type="entry name" value="zf-C2H2"/>
    <property type="match status" value="1"/>
</dbReference>